<sequence length="119" mass="13630">MSASLATECNEVKERYDSCFLKWYSETVLSSALIEGYNSPVVKEAQDRYPRDNLREMITADTSPTEYLRGTATSDECEPLFAKYKQCLSRALKDRGIDKMLDEARADNRENDLENMKPS</sequence>
<evidence type="ECO:0000313" key="4">
    <source>
        <dbReference type="Proteomes" id="UP000030641"/>
    </source>
</evidence>
<protein>
    <recommendedName>
        <fullName evidence="5">Mitochondrial distribution and morphology protein 35</fullName>
    </recommendedName>
</protein>
<organism evidence="3 4">
    <name type="scientific">Aureobasidium subglaciale (strain EXF-2481)</name>
    <name type="common">Aureobasidium pullulans var. subglaciale</name>
    <dbReference type="NCBI Taxonomy" id="1043005"/>
    <lineage>
        <taxon>Eukaryota</taxon>
        <taxon>Fungi</taxon>
        <taxon>Dikarya</taxon>
        <taxon>Ascomycota</taxon>
        <taxon>Pezizomycotina</taxon>
        <taxon>Dothideomycetes</taxon>
        <taxon>Dothideomycetidae</taxon>
        <taxon>Dothideales</taxon>
        <taxon>Saccotheciaceae</taxon>
        <taxon>Aureobasidium</taxon>
    </lineage>
</organism>
<dbReference type="GO" id="GO:0005829">
    <property type="term" value="C:cytosol"/>
    <property type="evidence" value="ECO:0007669"/>
    <property type="project" value="TreeGrafter"/>
</dbReference>
<reference evidence="3 4" key="1">
    <citation type="journal article" date="2014" name="BMC Genomics">
        <title>Genome sequencing of four Aureobasidium pullulans varieties: biotechnological potential, stress tolerance, and description of new species.</title>
        <authorList>
            <person name="Gostin Ar C."/>
            <person name="Ohm R.A."/>
            <person name="Kogej T."/>
            <person name="Sonjak S."/>
            <person name="Turk M."/>
            <person name="Zajc J."/>
            <person name="Zalar P."/>
            <person name="Grube M."/>
            <person name="Sun H."/>
            <person name="Han J."/>
            <person name="Sharma A."/>
            <person name="Chiniquy J."/>
            <person name="Ngan C.Y."/>
            <person name="Lipzen A."/>
            <person name="Barry K."/>
            <person name="Grigoriev I.V."/>
            <person name="Gunde-Cimerman N."/>
        </authorList>
    </citation>
    <scope>NUCLEOTIDE SEQUENCE [LARGE SCALE GENOMIC DNA]</scope>
    <source>
        <strain evidence="3 4">EXF-2481</strain>
    </source>
</reference>
<evidence type="ECO:0000256" key="2">
    <source>
        <dbReference type="ARBA" id="ARBA00023157"/>
    </source>
</evidence>
<dbReference type="InParanoid" id="A0A074Y6Z7"/>
<dbReference type="OrthoDB" id="19091at2759"/>
<dbReference type="GO" id="GO:0005634">
    <property type="term" value="C:nucleus"/>
    <property type="evidence" value="ECO:0007669"/>
    <property type="project" value="TreeGrafter"/>
</dbReference>
<evidence type="ECO:0008006" key="5">
    <source>
        <dbReference type="Google" id="ProtNLM"/>
    </source>
</evidence>
<dbReference type="RefSeq" id="XP_013342132.1">
    <property type="nucleotide sequence ID" value="XM_013486678.1"/>
</dbReference>
<dbReference type="Proteomes" id="UP000030641">
    <property type="component" value="Unassembled WGS sequence"/>
</dbReference>
<evidence type="ECO:0000256" key="1">
    <source>
        <dbReference type="ARBA" id="ARBA00006196"/>
    </source>
</evidence>
<name>A0A074Y6Z7_AURSE</name>
<gene>
    <name evidence="3" type="ORF">AUEXF2481DRAFT_90333</name>
</gene>
<dbReference type="Pfam" id="PF05254">
    <property type="entry name" value="UPF0203"/>
    <property type="match status" value="2"/>
</dbReference>
<comment type="similarity">
    <text evidence="1">Belongs to the TRIAP1/MDM35 family.</text>
</comment>
<dbReference type="STRING" id="1043005.A0A074Y6Z7"/>
<dbReference type="EMBL" id="KL584765">
    <property type="protein sequence ID" value="KEQ93558.1"/>
    <property type="molecule type" value="Genomic_DNA"/>
</dbReference>
<keyword evidence="2" id="KW-1015">Disulfide bond</keyword>
<dbReference type="GeneID" id="25372151"/>
<accession>A0A074Y6Z7</accession>
<dbReference type="OMA" id="KKYDDCF"/>
<evidence type="ECO:0000313" key="3">
    <source>
        <dbReference type="EMBL" id="KEQ93558.1"/>
    </source>
</evidence>
<dbReference type="GO" id="GO:1990050">
    <property type="term" value="F:phosphatidic acid transfer activity"/>
    <property type="evidence" value="ECO:0007669"/>
    <property type="project" value="TreeGrafter"/>
</dbReference>
<dbReference type="PANTHER" id="PTHR46403:SF1">
    <property type="entry name" value="TP53-REGULATED INHIBITOR OF APOPTOSIS 1"/>
    <property type="match status" value="1"/>
</dbReference>
<dbReference type="FunCoup" id="A0A074Y6Z7">
    <property type="interactions" value="195"/>
</dbReference>
<dbReference type="PANTHER" id="PTHR46403">
    <property type="entry name" value="TP53-REGULATED INHIBITOR OF APOPTOSIS 1"/>
    <property type="match status" value="1"/>
</dbReference>
<dbReference type="HOGENOM" id="CLU_101473_2_0_1"/>
<dbReference type="AlphaFoldDB" id="A0A074Y6Z7"/>
<proteinExistence type="inferred from homology"/>
<dbReference type="GO" id="GO:0005758">
    <property type="term" value="C:mitochondrial intermembrane space"/>
    <property type="evidence" value="ECO:0007669"/>
    <property type="project" value="TreeGrafter"/>
</dbReference>
<dbReference type="InterPro" id="IPR007918">
    <property type="entry name" value="MDM35_apoptosis"/>
</dbReference>
<dbReference type="GO" id="GO:0045332">
    <property type="term" value="P:phospholipid translocation"/>
    <property type="evidence" value="ECO:0007669"/>
    <property type="project" value="TreeGrafter"/>
</dbReference>
<keyword evidence="4" id="KW-1185">Reference proteome</keyword>